<gene>
    <name evidence="1" type="ORF">MAR_010615</name>
</gene>
<evidence type="ECO:0008006" key="3">
    <source>
        <dbReference type="Google" id="ProtNLM"/>
    </source>
</evidence>
<dbReference type="EMBL" id="CP111015">
    <property type="protein sequence ID" value="WAR04057.1"/>
    <property type="molecule type" value="Genomic_DNA"/>
</dbReference>
<keyword evidence="2" id="KW-1185">Reference proteome</keyword>
<evidence type="ECO:0000313" key="2">
    <source>
        <dbReference type="Proteomes" id="UP001164746"/>
    </source>
</evidence>
<accession>A0ABY7E226</accession>
<proteinExistence type="predicted"/>
<organism evidence="1 2">
    <name type="scientific">Mya arenaria</name>
    <name type="common">Soft-shell clam</name>
    <dbReference type="NCBI Taxonomy" id="6604"/>
    <lineage>
        <taxon>Eukaryota</taxon>
        <taxon>Metazoa</taxon>
        <taxon>Spiralia</taxon>
        <taxon>Lophotrochozoa</taxon>
        <taxon>Mollusca</taxon>
        <taxon>Bivalvia</taxon>
        <taxon>Autobranchia</taxon>
        <taxon>Heteroconchia</taxon>
        <taxon>Euheterodonta</taxon>
        <taxon>Imparidentia</taxon>
        <taxon>Neoheterodontei</taxon>
        <taxon>Myida</taxon>
        <taxon>Myoidea</taxon>
        <taxon>Myidae</taxon>
        <taxon>Mya</taxon>
    </lineage>
</organism>
<dbReference type="Proteomes" id="UP001164746">
    <property type="component" value="Chromosome 4"/>
</dbReference>
<reference evidence="1" key="1">
    <citation type="submission" date="2022-11" db="EMBL/GenBank/DDBJ databases">
        <title>Centuries of genome instability and evolution in soft-shell clam transmissible cancer (bioRxiv).</title>
        <authorList>
            <person name="Hart S.F.M."/>
            <person name="Yonemitsu M.A."/>
            <person name="Giersch R.M."/>
            <person name="Beal B.F."/>
            <person name="Arriagada G."/>
            <person name="Davis B.W."/>
            <person name="Ostrander E.A."/>
            <person name="Goff S.P."/>
            <person name="Metzger M.J."/>
        </authorList>
    </citation>
    <scope>NUCLEOTIDE SEQUENCE</scope>
    <source>
        <strain evidence="1">MELC-2E11</strain>
        <tissue evidence="1">Siphon/mantle</tissue>
    </source>
</reference>
<sequence length="69" mass="8010">MKTDDDIFVSVTSLTAKTITDTFPYFAAELDIFCLTTWYYLSFKYQAQFIFCIKQVMLPFAPFALKGNE</sequence>
<protein>
    <recommendedName>
        <fullName evidence="3">Hexosyltransferase</fullName>
    </recommendedName>
</protein>
<evidence type="ECO:0000313" key="1">
    <source>
        <dbReference type="EMBL" id="WAR04057.1"/>
    </source>
</evidence>
<name>A0ABY7E226_MYAAR</name>